<proteinExistence type="predicted"/>
<sequence length="232" mass="26258">MISSIQGLATHCSVPMGHLGQYLSDAMRGSSQMRSRNNAFKHEHSLKTYSNAPRKQRRTRDPSRFTPHPTPKAKYTNSLQGVAKPTNFRVKEVAFASTFSPEQQLAIEERHNIRTNKRAKVDFYDEILSDGLWELRTIAREIRSRPRDSALTLGRFGARAKNKRWSISNSTAIAQDMEHVMEDSPSENSDSIESEMTDADAPAAAITDFGDEVLKSKMGFSIKCHLIQRFRN</sequence>
<feature type="compositionally biased region" description="Polar residues" evidence="1">
    <location>
        <begin position="29"/>
        <end position="38"/>
    </location>
</feature>
<evidence type="ECO:0000256" key="1">
    <source>
        <dbReference type="SAM" id="MobiDB-lite"/>
    </source>
</evidence>
<dbReference type="Proteomes" id="UP000184330">
    <property type="component" value="Unassembled WGS sequence"/>
</dbReference>
<dbReference type="EMBL" id="FJOG01000001">
    <property type="protein sequence ID" value="CZR51103.1"/>
    <property type="molecule type" value="Genomic_DNA"/>
</dbReference>
<gene>
    <name evidence="2" type="ORF">PAC_00978</name>
</gene>
<accession>A0A1L7WE93</accession>
<protein>
    <submittedName>
        <fullName evidence="2">Uncharacterized protein</fullName>
    </submittedName>
</protein>
<reference evidence="2 3" key="1">
    <citation type="submission" date="2016-03" db="EMBL/GenBank/DDBJ databases">
        <authorList>
            <person name="Ploux O."/>
        </authorList>
    </citation>
    <scope>NUCLEOTIDE SEQUENCE [LARGE SCALE GENOMIC DNA]</scope>
    <source>
        <strain evidence="2 3">UAMH 11012</strain>
    </source>
</reference>
<evidence type="ECO:0000313" key="2">
    <source>
        <dbReference type="EMBL" id="CZR51103.1"/>
    </source>
</evidence>
<dbReference type="AlphaFoldDB" id="A0A1L7WE93"/>
<organism evidence="2 3">
    <name type="scientific">Phialocephala subalpina</name>
    <dbReference type="NCBI Taxonomy" id="576137"/>
    <lineage>
        <taxon>Eukaryota</taxon>
        <taxon>Fungi</taxon>
        <taxon>Dikarya</taxon>
        <taxon>Ascomycota</taxon>
        <taxon>Pezizomycotina</taxon>
        <taxon>Leotiomycetes</taxon>
        <taxon>Helotiales</taxon>
        <taxon>Mollisiaceae</taxon>
        <taxon>Phialocephala</taxon>
        <taxon>Phialocephala fortinii species complex</taxon>
    </lineage>
</organism>
<feature type="region of interest" description="Disordered" evidence="1">
    <location>
        <begin position="27"/>
        <end position="73"/>
    </location>
</feature>
<evidence type="ECO:0000313" key="3">
    <source>
        <dbReference type="Proteomes" id="UP000184330"/>
    </source>
</evidence>
<keyword evidence="3" id="KW-1185">Reference proteome</keyword>
<name>A0A1L7WE93_9HELO</name>